<dbReference type="OrthoDB" id="638548at2"/>
<keyword evidence="2" id="KW-0802">TPR repeat</keyword>
<evidence type="ECO:0000313" key="4">
    <source>
        <dbReference type="EMBL" id="TJY66665.1"/>
    </source>
</evidence>
<accession>A0A4U0H4Q4</accession>
<keyword evidence="1" id="KW-0677">Repeat</keyword>
<dbReference type="PANTHER" id="PTHR44186">
    <property type="match status" value="1"/>
</dbReference>
<evidence type="ECO:0000256" key="3">
    <source>
        <dbReference type="SAM" id="SignalP"/>
    </source>
</evidence>
<feature type="chain" id="PRO_5020580368" description="Tetratricopeptide repeat protein" evidence="3">
    <location>
        <begin position="25"/>
        <end position="257"/>
    </location>
</feature>
<dbReference type="InterPro" id="IPR019734">
    <property type="entry name" value="TPR_rpt"/>
</dbReference>
<evidence type="ECO:0008006" key="6">
    <source>
        <dbReference type="Google" id="ProtNLM"/>
    </source>
</evidence>
<gene>
    <name evidence="4" type="ORF">FAZ19_07035</name>
</gene>
<dbReference type="RefSeq" id="WP_136820014.1">
    <property type="nucleotide sequence ID" value="NZ_BMJX01000002.1"/>
</dbReference>
<feature type="signal peptide" evidence="3">
    <location>
        <begin position="1"/>
        <end position="24"/>
    </location>
</feature>
<sequence length="257" mass="29716">MKSNTYNYLAIVLLLILSASCTHAISELEARRKNDKGLVEFNNRRLDNAIVLFKDAMTHKDISVNTLAMIYRNTAQVYMDMELQDSAIHYSTLAANCFEKDSYEHLVSMADVQLLNDEVQVAITTLERAYKLKPTDMPVNNSLGLIYLGQYGYDFLDLEKALLHNKQAFAMNRDGNTEYLLARNYYELERFPEAEKHFKNLSREYPENLDHTVFLGMIKYKLGANTEAEEHWNNVLAINPDYQVVIDSFKEEMEAEL</sequence>
<dbReference type="AlphaFoldDB" id="A0A4U0H4Q4"/>
<name>A0A4U0H4Q4_9SPHI</name>
<dbReference type="EMBL" id="SUKA01000002">
    <property type="protein sequence ID" value="TJY66665.1"/>
    <property type="molecule type" value="Genomic_DNA"/>
</dbReference>
<organism evidence="4 5">
    <name type="scientific">Sphingobacterium alkalisoli</name>
    <dbReference type="NCBI Taxonomy" id="1874115"/>
    <lineage>
        <taxon>Bacteria</taxon>
        <taxon>Pseudomonadati</taxon>
        <taxon>Bacteroidota</taxon>
        <taxon>Sphingobacteriia</taxon>
        <taxon>Sphingobacteriales</taxon>
        <taxon>Sphingobacteriaceae</taxon>
        <taxon>Sphingobacterium</taxon>
    </lineage>
</organism>
<dbReference type="PANTHER" id="PTHR44186:SF1">
    <property type="entry name" value="BARDET-BIEDL SYNDROME 4 PROTEIN"/>
    <property type="match status" value="1"/>
</dbReference>
<dbReference type="Pfam" id="PF13432">
    <property type="entry name" value="TPR_16"/>
    <property type="match status" value="1"/>
</dbReference>
<proteinExistence type="predicted"/>
<evidence type="ECO:0000256" key="1">
    <source>
        <dbReference type="ARBA" id="ARBA00022737"/>
    </source>
</evidence>
<evidence type="ECO:0000256" key="2">
    <source>
        <dbReference type="ARBA" id="ARBA00022803"/>
    </source>
</evidence>
<evidence type="ECO:0000313" key="5">
    <source>
        <dbReference type="Proteomes" id="UP000309872"/>
    </source>
</evidence>
<dbReference type="SUPFAM" id="SSF48452">
    <property type="entry name" value="TPR-like"/>
    <property type="match status" value="1"/>
</dbReference>
<comment type="caution">
    <text evidence="4">The sequence shown here is derived from an EMBL/GenBank/DDBJ whole genome shotgun (WGS) entry which is preliminary data.</text>
</comment>
<dbReference type="SMART" id="SM00028">
    <property type="entry name" value="TPR"/>
    <property type="match status" value="5"/>
</dbReference>
<dbReference type="Gene3D" id="1.25.40.10">
    <property type="entry name" value="Tetratricopeptide repeat domain"/>
    <property type="match status" value="2"/>
</dbReference>
<reference evidence="4 5" key="1">
    <citation type="submission" date="2019-04" db="EMBL/GenBank/DDBJ databases">
        <title>Sphingobacterium olei sp. nov., isolated from oil-contaminated soil.</title>
        <authorList>
            <person name="Liu B."/>
        </authorList>
    </citation>
    <scope>NUCLEOTIDE SEQUENCE [LARGE SCALE GENOMIC DNA]</scope>
    <source>
        <strain evidence="4 5">Y3L14</strain>
    </source>
</reference>
<dbReference type="InterPro" id="IPR011990">
    <property type="entry name" value="TPR-like_helical_dom_sf"/>
</dbReference>
<keyword evidence="5" id="KW-1185">Reference proteome</keyword>
<dbReference type="Proteomes" id="UP000309872">
    <property type="component" value="Unassembled WGS sequence"/>
</dbReference>
<protein>
    <recommendedName>
        <fullName evidence="6">Tetratricopeptide repeat protein</fullName>
    </recommendedName>
</protein>
<dbReference type="PROSITE" id="PS51257">
    <property type="entry name" value="PROKAR_LIPOPROTEIN"/>
    <property type="match status" value="1"/>
</dbReference>
<keyword evidence="3" id="KW-0732">Signal</keyword>